<dbReference type="PANTHER" id="PTHR42940:SF7">
    <property type="entry name" value="ALCOHOL DEHYDROGENASE-LIKE N-TERMINAL DOMAIN-CONTAINING PROTEIN"/>
    <property type="match status" value="1"/>
</dbReference>
<dbReference type="GO" id="GO:0008270">
    <property type="term" value="F:zinc ion binding"/>
    <property type="evidence" value="ECO:0007669"/>
    <property type="project" value="InterPro"/>
</dbReference>
<dbReference type="InterPro" id="IPR036291">
    <property type="entry name" value="NAD(P)-bd_dom_sf"/>
</dbReference>
<dbReference type="SUPFAM" id="SSF50129">
    <property type="entry name" value="GroES-like"/>
    <property type="match status" value="1"/>
</dbReference>
<organism evidence="9 10">
    <name type="scientific">Sphingobium baderi</name>
    <dbReference type="NCBI Taxonomy" id="1332080"/>
    <lineage>
        <taxon>Bacteria</taxon>
        <taxon>Pseudomonadati</taxon>
        <taxon>Pseudomonadota</taxon>
        <taxon>Alphaproteobacteria</taxon>
        <taxon>Sphingomonadales</taxon>
        <taxon>Sphingomonadaceae</taxon>
        <taxon>Sphingobium</taxon>
    </lineage>
</organism>
<evidence type="ECO:0000256" key="6">
    <source>
        <dbReference type="ARBA" id="ARBA00023027"/>
    </source>
</evidence>
<accession>A0A0S3EV92</accession>
<dbReference type="STRING" id="1332080.ATN00_02445"/>
<dbReference type="Pfam" id="PF00107">
    <property type="entry name" value="ADH_zinc_N"/>
    <property type="match status" value="1"/>
</dbReference>
<keyword evidence="5" id="KW-0560">Oxidoreductase</keyword>
<evidence type="ECO:0000313" key="9">
    <source>
        <dbReference type="EMBL" id="ALR19334.1"/>
    </source>
</evidence>
<dbReference type="SUPFAM" id="SSF51735">
    <property type="entry name" value="NAD(P)-binding Rossmann-fold domains"/>
    <property type="match status" value="1"/>
</dbReference>
<evidence type="ECO:0000256" key="7">
    <source>
        <dbReference type="RuleBase" id="RU361277"/>
    </source>
</evidence>
<feature type="domain" description="Enoyl reductase (ER)" evidence="8">
    <location>
        <begin position="13"/>
        <end position="335"/>
    </location>
</feature>
<dbReference type="InterPro" id="IPR013149">
    <property type="entry name" value="ADH-like_C"/>
</dbReference>
<dbReference type="GO" id="GO:0005737">
    <property type="term" value="C:cytoplasm"/>
    <property type="evidence" value="ECO:0007669"/>
    <property type="project" value="TreeGrafter"/>
</dbReference>
<evidence type="ECO:0000256" key="1">
    <source>
        <dbReference type="ARBA" id="ARBA00001947"/>
    </source>
</evidence>
<dbReference type="Gene3D" id="3.40.50.720">
    <property type="entry name" value="NAD(P)-binding Rossmann-like Domain"/>
    <property type="match status" value="1"/>
</dbReference>
<dbReference type="Gene3D" id="3.90.180.10">
    <property type="entry name" value="Medium-chain alcohol dehydrogenases, catalytic domain"/>
    <property type="match status" value="1"/>
</dbReference>
<dbReference type="InterPro" id="IPR002328">
    <property type="entry name" value="ADH_Zn_CS"/>
</dbReference>
<dbReference type="Proteomes" id="UP000056968">
    <property type="component" value="Chromosome"/>
</dbReference>
<dbReference type="PROSITE" id="PS00059">
    <property type="entry name" value="ADH_ZINC"/>
    <property type="match status" value="1"/>
</dbReference>
<evidence type="ECO:0000256" key="2">
    <source>
        <dbReference type="ARBA" id="ARBA00008072"/>
    </source>
</evidence>
<dbReference type="GO" id="GO:0004022">
    <property type="term" value="F:alcohol dehydrogenase (NAD+) activity"/>
    <property type="evidence" value="ECO:0007669"/>
    <property type="project" value="TreeGrafter"/>
</dbReference>
<keyword evidence="4 7" id="KW-0862">Zinc</keyword>
<proteinExistence type="inferred from homology"/>
<reference evidence="9 10" key="1">
    <citation type="submission" date="2015-11" db="EMBL/GenBank/DDBJ databases">
        <title>A Two-component Flavoprotein Monooxygenase System MeaXY Responsible for para-Hydroxylation of 2-Methyl-6-ethylaniline and 2,6-Diethylaniline in Sphingobium baderi DE-13.</title>
        <authorList>
            <person name="Cheng M."/>
            <person name="Meng Q."/>
            <person name="Yang Y."/>
            <person name="Chu C."/>
            <person name="Yan X."/>
            <person name="He J."/>
            <person name="Li S."/>
        </authorList>
    </citation>
    <scope>NUCLEOTIDE SEQUENCE [LARGE SCALE GENOMIC DNA]</scope>
    <source>
        <strain evidence="9 10">DE-13</strain>
    </source>
</reference>
<comment type="similarity">
    <text evidence="2 7">Belongs to the zinc-containing alcohol dehydrogenase family.</text>
</comment>
<dbReference type="PANTHER" id="PTHR42940">
    <property type="entry name" value="ALCOHOL DEHYDROGENASE 1-RELATED"/>
    <property type="match status" value="1"/>
</dbReference>
<keyword evidence="10" id="KW-1185">Reference proteome</keyword>
<dbReference type="OrthoDB" id="9806940at2"/>
<dbReference type="EMBL" id="CP013264">
    <property type="protein sequence ID" value="ALR19334.1"/>
    <property type="molecule type" value="Genomic_DNA"/>
</dbReference>
<evidence type="ECO:0000313" key="10">
    <source>
        <dbReference type="Proteomes" id="UP000056968"/>
    </source>
</evidence>
<dbReference type="SMART" id="SM00829">
    <property type="entry name" value="PKS_ER"/>
    <property type="match status" value="1"/>
</dbReference>
<evidence type="ECO:0000256" key="4">
    <source>
        <dbReference type="ARBA" id="ARBA00022833"/>
    </source>
</evidence>
<dbReference type="RefSeq" id="WP_062061661.1">
    <property type="nucleotide sequence ID" value="NZ_CP013264.1"/>
</dbReference>
<dbReference type="FunFam" id="3.40.50.720:FF:000039">
    <property type="entry name" value="Alcohol dehydrogenase AdhP"/>
    <property type="match status" value="1"/>
</dbReference>
<dbReference type="KEGG" id="sbd:ATN00_02445"/>
<keyword evidence="6" id="KW-0520">NAD</keyword>
<dbReference type="InterPro" id="IPR011032">
    <property type="entry name" value="GroES-like_sf"/>
</dbReference>
<evidence type="ECO:0000259" key="8">
    <source>
        <dbReference type="SMART" id="SM00829"/>
    </source>
</evidence>
<protein>
    <submittedName>
        <fullName evidence="9">Alcohol dehydrogenase</fullName>
    </submittedName>
</protein>
<dbReference type="InterPro" id="IPR013154">
    <property type="entry name" value="ADH-like_N"/>
</dbReference>
<comment type="cofactor">
    <cofactor evidence="1 7">
        <name>Zn(2+)</name>
        <dbReference type="ChEBI" id="CHEBI:29105"/>
    </cofactor>
</comment>
<gene>
    <name evidence="9" type="ORF">ATN00_02445</name>
</gene>
<evidence type="ECO:0000256" key="5">
    <source>
        <dbReference type="ARBA" id="ARBA00023002"/>
    </source>
</evidence>
<dbReference type="AlphaFoldDB" id="A0A0S3EV92"/>
<name>A0A0S3EV92_9SPHN</name>
<dbReference type="Pfam" id="PF08240">
    <property type="entry name" value="ADH_N"/>
    <property type="match status" value="1"/>
</dbReference>
<evidence type="ECO:0000256" key="3">
    <source>
        <dbReference type="ARBA" id="ARBA00022723"/>
    </source>
</evidence>
<keyword evidence="3 7" id="KW-0479">Metal-binding</keyword>
<dbReference type="InterPro" id="IPR020843">
    <property type="entry name" value="ER"/>
</dbReference>
<sequence>MPNMIAMAVPHAGGKFERIERDIPNPAPGELLIEVHACGVCHSDALTVEGHVPGIAYPRVPGHEVIGIVAAVGSNVGGWQVGDRAGVGWFGGSCGHCVRCRRGEAFACEVIQAVTGVTRDGGYATHLVADATAVAHVPTDLDQIESAPLLCAGITTFNALRNCGAGPGDLVVIHGVGGLGHLGIQFARRLGFCTVAVNRGRGKEELARKLGAHDYIDSEDGDVAQILQQMGGARAIIATVTSADAMRAIVGGLGPNGVMMVIGAVGTFPVDTLDLLGKRAAVKGWYSGVAADSEDTLAFSKLNNVSSMNEIFPFEEAQAAYDRMMSGKARFRVVLKMR</sequence>